<protein>
    <submittedName>
        <fullName evidence="1">18376_t:CDS:1</fullName>
    </submittedName>
</protein>
<keyword evidence="2" id="KW-1185">Reference proteome</keyword>
<evidence type="ECO:0000313" key="2">
    <source>
        <dbReference type="Proteomes" id="UP000789920"/>
    </source>
</evidence>
<proteinExistence type="predicted"/>
<feature type="non-terminal residue" evidence="1">
    <location>
        <position position="1"/>
    </location>
</feature>
<dbReference type="Proteomes" id="UP000789920">
    <property type="component" value="Unassembled WGS sequence"/>
</dbReference>
<accession>A0ACA9QAZ6</accession>
<sequence length="116" mass="14267">YKYLKYDNFEDKHNRRTDILIYELYVIIDGDIQYQQCLANIRARRMMLAEREVRQRKIKAQVLANTVLEVNIDECYWTQQQEKQQQSTIEELRYYIQKIIQNLKDLDINRLQIVHN</sequence>
<name>A0ACA9QAZ6_9GLOM</name>
<evidence type="ECO:0000313" key="1">
    <source>
        <dbReference type="EMBL" id="CAG8743234.1"/>
    </source>
</evidence>
<gene>
    <name evidence="1" type="ORF">RPERSI_LOCUS13375</name>
</gene>
<comment type="caution">
    <text evidence="1">The sequence shown here is derived from an EMBL/GenBank/DDBJ whole genome shotgun (WGS) entry which is preliminary data.</text>
</comment>
<reference evidence="1" key="1">
    <citation type="submission" date="2021-06" db="EMBL/GenBank/DDBJ databases">
        <authorList>
            <person name="Kallberg Y."/>
            <person name="Tangrot J."/>
            <person name="Rosling A."/>
        </authorList>
    </citation>
    <scope>NUCLEOTIDE SEQUENCE</scope>
    <source>
        <strain evidence="1">MA461A</strain>
    </source>
</reference>
<organism evidence="1 2">
    <name type="scientific">Racocetra persica</name>
    <dbReference type="NCBI Taxonomy" id="160502"/>
    <lineage>
        <taxon>Eukaryota</taxon>
        <taxon>Fungi</taxon>
        <taxon>Fungi incertae sedis</taxon>
        <taxon>Mucoromycota</taxon>
        <taxon>Glomeromycotina</taxon>
        <taxon>Glomeromycetes</taxon>
        <taxon>Diversisporales</taxon>
        <taxon>Gigasporaceae</taxon>
        <taxon>Racocetra</taxon>
    </lineage>
</organism>
<dbReference type="EMBL" id="CAJVQC010029646">
    <property type="protein sequence ID" value="CAG8743234.1"/>
    <property type="molecule type" value="Genomic_DNA"/>
</dbReference>